<gene>
    <name evidence="9" type="ORF">ONB1V03_LOCUS4508</name>
</gene>
<dbReference type="EMBL" id="CAJPVJ010001575">
    <property type="protein sequence ID" value="CAG2164961.1"/>
    <property type="molecule type" value="Genomic_DNA"/>
</dbReference>
<dbReference type="EC" id="3.2.1.-" evidence="7"/>
<dbReference type="GO" id="GO:0005764">
    <property type="term" value="C:lysosome"/>
    <property type="evidence" value="ECO:0007669"/>
    <property type="project" value="TreeGrafter"/>
</dbReference>
<evidence type="ECO:0000313" key="9">
    <source>
        <dbReference type="EMBL" id="CAD7644150.1"/>
    </source>
</evidence>
<evidence type="ECO:0000256" key="6">
    <source>
        <dbReference type="ARBA" id="ARBA00023295"/>
    </source>
</evidence>
<dbReference type="FunFam" id="2.60.40.1180:FF:000018">
    <property type="entry name" value="Alpha-mannosidase"/>
    <property type="match status" value="1"/>
</dbReference>
<dbReference type="GO" id="GO:0046872">
    <property type="term" value="F:metal ion binding"/>
    <property type="evidence" value="ECO:0007669"/>
    <property type="project" value="UniProtKB-KW"/>
</dbReference>
<keyword evidence="7" id="KW-0732">Signal</keyword>
<dbReference type="InterPro" id="IPR037094">
    <property type="entry name" value="Glyco_hydro_38_cen_sf"/>
</dbReference>
<keyword evidence="10" id="KW-1185">Reference proteome</keyword>
<dbReference type="PANTHER" id="PTHR11607:SF3">
    <property type="entry name" value="LYSOSOMAL ALPHA-MANNOSIDASE"/>
    <property type="match status" value="1"/>
</dbReference>
<dbReference type="SUPFAM" id="SSF88713">
    <property type="entry name" value="Glycoside hydrolase/deacetylase"/>
    <property type="match status" value="1"/>
</dbReference>
<evidence type="ECO:0000256" key="3">
    <source>
        <dbReference type="ARBA" id="ARBA00022801"/>
    </source>
</evidence>
<evidence type="ECO:0000259" key="8">
    <source>
        <dbReference type="SMART" id="SM00872"/>
    </source>
</evidence>
<keyword evidence="2 7" id="KW-0479">Metal-binding</keyword>
<dbReference type="InterPro" id="IPR011682">
    <property type="entry name" value="Glyco_hydro_38_C"/>
</dbReference>
<keyword evidence="3 7" id="KW-0378">Hydrolase</keyword>
<organism evidence="9">
    <name type="scientific">Oppiella nova</name>
    <dbReference type="NCBI Taxonomy" id="334625"/>
    <lineage>
        <taxon>Eukaryota</taxon>
        <taxon>Metazoa</taxon>
        <taxon>Ecdysozoa</taxon>
        <taxon>Arthropoda</taxon>
        <taxon>Chelicerata</taxon>
        <taxon>Arachnida</taxon>
        <taxon>Acari</taxon>
        <taxon>Acariformes</taxon>
        <taxon>Sarcoptiformes</taxon>
        <taxon>Oribatida</taxon>
        <taxon>Brachypylina</taxon>
        <taxon>Oppioidea</taxon>
        <taxon>Oppiidae</taxon>
        <taxon>Oppiella</taxon>
    </lineage>
</organism>
<evidence type="ECO:0000256" key="2">
    <source>
        <dbReference type="ARBA" id="ARBA00022723"/>
    </source>
</evidence>
<proteinExistence type="inferred from homology"/>
<dbReference type="Proteomes" id="UP000728032">
    <property type="component" value="Unassembled WGS sequence"/>
</dbReference>
<comment type="similarity">
    <text evidence="1 7">Belongs to the glycosyl hydrolase 38 family.</text>
</comment>
<feature type="signal peptide" evidence="7">
    <location>
        <begin position="1"/>
        <end position="18"/>
    </location>
</feature>
<dbReference type="Gene3D" id="2.60.40.1360">
    <property type="match status" value="1"/>
</dbReference>
<dbReference type="InterPro" id="IPR028995">
    <property type="entry name" value="Glyco_hydro_57/38_cen_sf"/>
</dbReference>
<sequence length="869" mass="98004">MKLLLISLLICVWEGVSGKCGYDACPATDPHKLNIHLIAHSHNDVGWVNTADQLYDDHVVKILGTVVEELQKDPARKYTQVEMYFFHRWWLSQTDELRDVVRKLVAEGRLVFINGGWTVNDEGAAHYNNIIDQMTMGLKFLNQTFGTCGRPKISWQIDPFGASIEMAGLFGLMGFDANVYNRGVQKGEYIWHTSKDLNTKVFTTVLHDHYYPPGGFNFENANESITDANVKERTVKFIDYSRNWNKDYGNSSHVLVTMGGDFFYDVASKWYDNMDKLIKETKASHPDVNMIYSSPNCYIKALNGMNLSYAERDVDYLSYWVGYYTNRPALKYQDRQTNNILQASKQLSVIGRLDPAKTKAYLDEAANEVAIMTHHDAITGTCSQGVCDGYTGRLQSGYAASKAVIRKAFEYLKSKTGDKKVVLSDVFCDALNITDCSLTETNDRIAVTVYNPIARPVEHYIRVPVVDAKYEVFDEKGQAVKSVGILPVSDDVRKLPERNGSLGTHELVFSGQLPALGFTTYFVEKQKAIKDTHTMDNNQQAQAPIDMKGKSFTLHINETTGAIESITVNGTTHKLRQSFKWYKSVGNQPPLEDSGSYNFCPDGNARDYGTQKLVARHTSGGVHELSQVFADYIHQTVRTYEDRDYIEFDWTVGGIPIADKIGKEIITRFESDLKSDGVYYTDANGRQTIRRKFNPQAKICGNNVIAANWFPIYSHVAIRDEKQGLALTVLNDRTQGGSSLMDGSVELMVHRRLQYSGAGSGLVLNETGIDGKGLEVRGKHYLFLQPIAQSPRLVRRLSEQLFMGPIETFATYKTREEYSGEYSTSFSGVGDQLPESVRLLTLEKWSDREVLVRFEHMYEKADNVSDLYS</sequence>
<dbReference type="Pfam" id="PF09261">
    <property type="entry name" value="Alpha-mann_mid"/>
    <property type="match status" value="1"/>
</dbReference>
<dbReference type="PANTHER" id="PTHR11607">
    <property type="entry name" value="ALPHA-MANNOSIDASE"/>
    <property type="match status" value="1"/>
</dbReference>
<dbReference type="Pfam" id="PF07748">
    <property type="entry name" value="Glyco_hydro_38C"/>
    <property type="match status" value="1"/>
</dbReference>
<dbReference type="InterPro" id="IPR011330">
    <property type="entry name" value="Glyco_hydro/deAcase_b/a-brl"/>
</dbReference>
<evidence type="ECO:0000256" key="7">
    <source>
        <dbReference type="RuleBase" id="RU361199"/>
    </source>
</evidence>
<keyword evidence="4 7" id="KW-0862">Zinc</keyword>
<dbReference type="Gene3D" id="2.60.40.1180">
    <property type="entry name" value="Golgi alpha-mannosidase II"/>
    <property type="match status" value="1"/>
</dbReference>
<dbReference type="InterPro" id="IPR015341">
    <property type="entry name" value="Glyco_hydro_38_cen"/>
</dbReference>
<dbReference type="InterPro" id="IPR000602">
    <property type="entry name" value="Glyco_hydro_38_N"/>
</dbReference>
<dbReference type="GO" id="GO:0030246">
    <property type="term" value="F:carbohydrate binding"/>
    <property type="evidence" value="ECO:0007669"/>
    <property type="project" value="InterPro"/>
</dbReference>
<dbReference type="InterPro" id="IPR013780">
    <property type="entry name" value="Glyco_hydro_b"/>
</dbReference>
<keyword evidence="5" id="KW-1015">Disulfide bond</keyword>
<dbReference type="Gene3D" id="1.20.1270.50">
    <property type="entry name" value="Glycoside hydrolase family 38, central domain"/>
    <property type="match status" value="1"/>
</dbReference>
<dbReference type="InterPro" id="IPR027291">
    <property type="entry name" value="Glyco_hydro_38_N_sf"/>
</dbReference>
<dbReference type="Pfam" id="PF01074">
    <property type="entry name" value="Glyco_hydro_38N"/>
    <property type="match status" value="1"/>
</dbReference>
<dbReference type="InterPro" id="IPR050843">
    <property type="entry name" value="Glycosyl_Hydrlase_38"/>
</dbReference>
<evidence type="ECO:0000256" key="5">
    <source>
        <dbReference type="ARBA" id="ARBA00023157"/>
    </source>
</evidence>
<dbReference type="SUPFAM" id="SSF74650">
    <property type="entry name" value="Galactose mutarotase-like"/>
    <property type="match status" value="1"/>
</dbReference>
<evidence type="ECO:0000256" key="1">
    <source>
        <dbReference type="ARBA" id="ARBA00009792"/>
    </source>
</evidence>
<dbReference type="Gene3D" id="3.20.110.10">
    <property type="entry name" value="Glycoside hydrolase 38, N terminal domain"/>
    <property type="match status" value="1"/>
</dbReference>
<dbReference type="GO" id="GO:0004559">
    <property type="term" value="F:alpha-mannosidase activity"/>
    <property type="evidence" value="ECO:0007669"/>
    <property type="project" value="InterPro"/>
</dbReference>
<dbReference type="InterPro" id="IPR011013">
    <property type="entry name" value="Gal_mutarotase_sf_dom"/>
</dbReference>
<feature type="domain" description="Glycoside hydrolase family 38 central" evidence="8">
    <location>
        <begin position="318"/>
        <end position="394"/>
    </location>
</feature>
<protein>
    <recommendedName>
        <fullName evidence="7">Alpha-mannosidase</fullName>
        <ecNumber evidence="7">3.2.1.-</ecNumber>
    </recommendedName>
</protein>
<feature type="chain" id="PRO_5035952806" description="Alpha-mannosidase" evidence="7">
    <location>
        <begin position="19"/>
        <end position="869"/>
    </location>
</feature>
<dbReference type="EMBL" id="OC916400">
    <property type="protein sequence ID" value="CAD7644150.1"/>
    <property type="molecule type" value="Genomic_DNA"/>
</dbReference>
<dbReference type="SUPFAM" id="SSF88688">
    <property type="entry name" value="Families 57/38 glycoside transferase middle domain"/>
    <property type="match status" value="1"/>
</dbReference>
<evidence type="ECO:0000256" key="4">
    <source>
        <dbReference type="ARBA" id="ARBA00022833"/>
    </source>
</evidence>
<keyword evidence="6 7" id="KW-0326">Glycosidase</keyword>
<name>A0A7R9LNA9_9ACAR</name>
<comment type="cofactor">
    <cofactor evidence="7">
        <name>Zn(2+)</name>
        <dbReference type="ChEBI" id="CHEBI:29105"/>
    </cofactor>
    <text evidence="7">Binds 1 zinc ion per subunit.</text>
</comment>
<dbReference type="OrthoDB" id="6697453at2759"/>
<accession>A0A7R9LNA9</accession>
<dbReference type="AlphaFoldDB" id="A0A7R9LNA9"/>
<dbReference type="GO" id="GO:0006013">
    <property type="term" value="P:mannose metabolic process"/>
    <property type="evidence" value="ECO:0007669"/>
    <property type="project" value="InterPro"/>
</dbReference>
<evidence type="ECO:0000313" key="10">
    <source>
        <dbReference type="Proteomes" id="UP000728032"/>
    </source>
</evidence>
<dbReference type="Gene3D" id="2.70.98.30">
    <property type="entry name" value="Golgi alpha-mannosidase II, domain 4"/>
    <property type="match status" value="1"/>
</dbReference>
<dbReference type="SMART" id="SM00872">
    <property type="entry name" value="Alpha-mann_mid"/>
    <property type="match status" value="1"/>
</dbReference>
<reference evidence="9" key="1">
    <citation type="submission" date="2020-11" db="EMBL/GenBank/DDBJ databases">
        <authorList>
            <person name="Tran Van P."/>
        </authorList>
    </citation>
    <scope>NUCLEOTIDE SEQUENCE</scope>
</reference>